<keyword evidence="3" id="KW-1003">Cell membrane</keyword>
<feature type="transmembrane region" description="Helical" evidence="8">
    <location>
        <begin position="21"/>
        <end position="44"/>
    </location>
</feature>
<feature type="transmembrane region" description="Helical" evidence="8">
    <location>
        <begin position="144"/>
        <end position="165"/>
    </location>
</feature>
<dbReference type="PANTHER" id="PTHR42718:SF47">
    <property type="entry name" value="METHYL VIOLOGEN RESISTANCE PROTEIN SMVA"/>
    <property type="match status" value="1"/>
</dbReference>
<dbReference type="Gene3D" id="1.20.1720.10">
    <property type="entry name" value="Multidrug resistance protein D"/>
    <property type="match status" value="1"/>
</dbReference>
<feature type="transmembrane region" description="Helical" evidence="8">
    <location>
        <begin position="273"/>
        <end position="294"/>
    </location>
</feature>
<evidence type="ECO:0000256" key="8">
    <source>
        <dbReference type="SAM" id="Phobius"/>
    </source>
</evidence>
<evidence type="ECO:0000256" key="5">
    <source>
        <dbReference type="ARBA" id="ARBA00022989"/>
    </source>
</evidence>
<keyword evidence="6 8" id="KW-0472">Membrane</keyword>
<dbReference type="Pfam" id="PF07690">
    <property type="entry name" value="MFS_1"/>
    <property type="match status" value="1"/>
</dbReference>
<evidence type="ECO:0000256" key="3">
    <source>
        <dbReference type="ARBA" id="ARBA00022475"/>
    </source>
</evidence>
<organism evidence="10 11">
    <name type="scientific">Kibdelosporangium persicum</name>
    <dbReference type="NCBI Taxonomy" id="2698649"/>
    <lineage>
        <taxon>Bacteria</taxon>
        <taxon>Bacillati</taxon>
        <taxon>Actinomycetota</taxon>
        <taxon>Actinomycetes</taxon>
        <taxon>Pseudonocardiales</taxon>
        <taxon>Pseudonocardiaceae</taxon>
        <taxon>Kibdelosporangium</taxon>
    </lineage>
</organism>
<feature type="transmembrane region" description="Helical" evidence="8">
    <location>
        <begin position="483"/>
        <end position="503"/>
    </location>
</feature>
<proteinExistence type="predicted"/>
<feature type="transmembrane region" description="Helical" evidence="8">
    <location>
        <begin position="309"/>
        <end position="330"/>
    </location>
</feature>
<feature type="transmembrane region" description="Helical" evidence="8">
    <location>
        <begin position="206"/>
        <end position="223"/>
    </location>
</feature>
<evidence type="ECO:0000256" key="2">
    <source>
        <dbReference type="ARBA" id="ARBA00022448"/>
    </source>
</evidence>
<feature type="transmembrane region" description="Helical" evidence="8">
    <location>
        <begin position="171"/>
        <end position="194"/>
    </location>
</feature>
<dbReference type="InterPro" id="IPR020846">
    <property type="entry name" value="MFS_dom"/>
</dbReference>
<dbReference type="PRINTS" id="PR01036">
    <property type="entry name" value="TCRTETB"/>
</dbReference>
<keyword evidence="5 8" id="KW-1133">Transmembrane helix</keyword>
<comment type="caution">
    <text evidence="10">The sequence shown here is derived from an EMBL/GenBank/DDBJ whole genome shotgun (WGS) entry which is preliminary data.</text>
</comment>
<dbReference type="CDD" id="cd17321">
    <property type="entry name" value="MFS_MMR_MDR_like"/>
    <property type="match status" value="1"/>
</dbReference>
<feature type="transmembrane region" description="Helical" evidence="8">
    <location>
        <begin position="111"/>
        <end position="132"/>
    </location>
</feature>
<evidence type="ECO:0000256" key="7">
    <source>
        <dbReference type="SAM" id="MobiDB-lite"/>
    </source>
</evidence>
<evidence type="ECO:0000259" key="9">
    <source>
        <dbReference type="PROSITE" id="PS50850"/>
    </source>
</evidence>
<evidence type="ECO:0000256" key="6">
    <source>
        <dbReference type="ARBA" id="ARBA00023136"/>
    </source>
</evidence>
<evidence type="ECO:0000313" key="10">
    <source>
        <dbReference type="EMBL" id="NRN63225.1"/>
    </source>
</evidence>
<dbReference type="PANTHER" id="PTHR42718">
    <property type="entry name" value="MAJOR FACILITATOR SUPERFAMILY MULTIDRUG TRANSPORTER MFSC"/>
    <property type="match status" value="1"/>
</dbReference>
<accession>A0ABX2EWZ1</accession>
<feature type="compositionally biased region" description="Polar residues" evidence="7">
    <location>
        <begin position="525"/>
        <end position="534"/>
    </location>
</feature>
<name>A0ABX2EWZ1_9PSEU</name>
<feature type="transmembrane region" description="Helical" evidence="8">
    <location>
        <begin position="86"/>
        <end position="105"/>
    </location>
</feature>
<dbReference type="InterPro" id="IPR036259">
    <property type="entry name" value="MFS_trans_sf"/>
</dbReference>
<evidence type="ECO:0000256" key="4">
    <source>
        <dbReference type="ARBA" id="ARBA00022692"/>
    </source>
</evidence>
<dbReference type="InterPro" id="IPR011701">
    <property type="entry name" value="MFS"/>
</dbReference>
<keyword evidence="4 8" id="KW-0812">Transmembrane</keyword>
<feature type="transmembrane region" description="Helical" evidence="8">
    <location>
        <begin position="56"/>
        <end position="74"/>
    </location>
</feature>
<gene>
    <name evidence="10" type="ORF">GC106_4260</name>
</gene>
<comment type="subcellular location">
    <subcellularLocation>
        <location evidence="1">Cell membrane</location>
        <topology evidence="1">Multi-pass membrane protein</topology>
    </subcellularLocation>
</comment>
<evidence type="ECO:0000313" key="11">
    <source>
        <dbReference type="Proteomes" id="UP000763557"/>
    </source>
</evidence>
<dbReference type="EMBL" id="JAAATY010000001">
    <property type="protein sequence ID" value="NRN63225.1"/>
    <property type="molecule type" value="Genomic_DNA"/>
</dbReference>
<dbReference type="SUPFAM" id="SSF103473">
    <property type="entry name" value="MFS general substrate transporter"/>
    <property type="match status" value="1"/>
</dbReference>
<feature type="region of interest" description="Disordered" evidence="7">
    <location>
        <begin position="509"/>
        <end position="534"/>
    </location>
</feature>
<dbReference type="Gene3D" id="1.20.1250.20">
    <property type="entry name" value="MFS general substrate transporter like domains"/>
    <property type="match status" value="1"/>
</dbReference>
<feature type="transmembrane region" description="Helical" evidence="8">
    <location>
        <begin position="363"/>
        <end position="383"/>
    </location>
</feature>
<feature type="transmembrane region" description="Helical" evidence="8">
    <location>
        <begin position="235"/>
        <end position="252"/>
    </location>
</feature>
<evidence type="ECO:0000256" key="1">
    <source>
        <dbReference type="ARBA" id="ARBA00004651"/>
    </source>
</evidence>
<keyword evidence="11" id="KW-1185">Reference proteome</keyword>
<protein>
    <submittedName>
        <fullName evidence="10">Proton antiporter efflux pump</fullName>
    </submittedName>
</protein>
<feature type="domain" description="Major facilitator superfamily (MFS) profile" evidence="9">
    <location>
        <begin position="20"/>
        <end position="507"/>
    </location>
</feature>
<dbReference type="Proteomes" id="UP000763557">
    <property type="component" value="Unassembled WGS sequence"/>
</dbReference>
<reference evidence="10 11" key="1">
    <citation type="submission" date="2020-01" db="EMBL/GenBank/DDBJ databases">
        <title>Kibdelosporangium persica a novel Actinomycetes from a hot desert in Iran.</title>
        <authorList>
            <person name="Safaei N."/>
            <person name="Zaburannyi N."/>
            <person name="Mueller R."/>
            <person name="Wink J."/>
        </authorList>
    </citation>
    <scope>NUCLEOTIDE SEQUENCE [LARGE SCALE GENOMIC DNA]</scope>
    <source>
        <strain evidence="10 11">4NS15</strain>
    </source>
</reference>
<sequence length="534" mass="55171">MPTNEAVQPGLRAGPKEWLGLAVLTLPLLVLALDVSVLFLAAPHLGADLRPSSTELLWILDIYGFLIAGFLVTMGTLGDRIGRRKLLVIGAIAFALASVLAAYSTSPLMLIIARAALGVAGATLMPSTLALISNMFKDPRQRGLAIGIWMTTFSAGISIGPIVGGALLENFWWGSVFLIAVPVMVLLVVLAPILLPEYRDPDGGKLDLLSVVLSLATILPVIYGLKEIAAGHGSWLPWVAIVAGLVLGYVFARRQKRLTHPMIDLKLFRIRAFTAALALLLLGITAINGVNFLYPQFLQSVRELSPMTAGLWMIPIALAAVLGSLIAPFLARKVRPAYVIAGGAVISVVGFVLITQVDAVSGIGLLIVAGVVTITGLSPMGVLTTDMVVGTAPGEKAGAAAALSETSGELGVGLGVAVMGTIATAVYRSEIESTTPAGLPTQAAEAGRESLNGAVAAAQNLPPEQATALLEPAREAFTSGLNIAGLVGAVLMAALAVVSVSLLRHLPPVGAEESPAESEEDTSALRGQQAGTPS</sequence>
<dbReference type="PROSITE" id="PS50850">
    <property type="entry name" value="MFS"/>
    <property type="match status" value="1"/>
</dbReference>
<keyword evidence="2" id="KW-0813">Transport</keyword>
<feature type="transmembrane region" description="Helical" evidence="8">
    <location>
        <begin position="337"/>
        <end position="357"/>
    </location>
</feature>
<dbReference type="RefSeq" id="WP_173123742.1">
    <property type="nucleotide sequence ID" value="NZ_CBCSGW010000055.1"/>
</dbReference>